<reference evidence="1" key="1">
    <citation type="submission" date="2023-03" db="EMBL/GenBank/DDBJ databases">
        <title>Amycolatopsis taiwanensis NBRC 103393.</title>
        <authorList>
            <person name="Ichikawa N."/>
            <person name="Sato H."/>
            <person name="Tonouchi N."/>
        </authorList>
    </citation>
    <scope>NUCLEOTIDE SEQUENCE</scope>
    <source>
        <strain evidence="1">NBRC 103393</strain>
    </source>
</reference>
<accession>A0A9W6R7H9</accession>
<name>A0A9W6R7H9_9PSEU</name>
<keyword evidence="2" id="KW-1185">Reference proteome</keyword>
<evidence type="ECO:0008006" key="3">
    <source>
        <dbReference type="Google" id="ProtNLM"/>
    </source>
</evidence>
<dbReference type="Pfam" id="PF04672">
    <property type="entry name" value="Methyltransf_19"/>
    <property type="match status" value="1"/>
</dbReference>
<organism evidence="1 2">
    <name type="scientific">Amycolatopsis taiwanensis</name>
    <dbReference type="NCBI Taxonomy" id="342230"/>
    <lineage>
        <taxon>Bacteria</taxon>
        <taxon>Bacillati</taxon>
        <taxon>Actinomycetota</taxon>
        <taxon>Actinomycetes</taxon>
        <taxon>Pseudonocardiales</taxon>
        <taxon>Pseudonocardiaceae</taxon>
        <taxon>Amycolatopsis</taxon>
    </lineage>
</organism>
<protein>
    <recommendedName>
        <fullName evidence="3">S-adenosyl methyltransferase</fullName>
    </recommendedName>
</protein>
<dbReference type="PIRSF" id="PIRSF017393">
    <property type="entry name" value="MTase_SAV2177"/>
    <property type="match status" value="1"/>
</dbReference>
<comment type="caution">
    <text evidence="1">The sequence shown here is derived from an EMBL/GenBank/DDBJ whole genome shotgun (WGS) entry which is preliminary data.</text>
</comment>
<dbReference type="SUPFAM" id="SSF53335">
    <property type="entry name" value="S-adenosyl-L-methionine-dependent methyltransferases"/>
    <property type="match status" value="1"/>
</dbReference>
<dbReference type="Gene3D" id="3.40.50.150">
    <property type="entry name" value="Vaccinia Virus protein VP39"/>
    <property type="match status" value="1"/>
</dbReference>
<evidence type="ECO:0000313" key="1">
    <source>
        <dbReference type="EMBL" id="GLY68875.1"/>
    </source>
</evidence>
<dbReference type="Proteomes" id="UP001165136">
    <property type="component" value="Unassembled WGS sequence"/>
</dbReference>
<dbReference type="AlphaFoldDB" id="A0A9W6R7H9"/>
<dbReference type="InterPro" id="IPR006764">
    <property type="entry name" value="SAM_dep_MeTrfase_SAV2177_type"/>
</dbReference>
<sequence length="269" mass="29698">MATPIEAQEVLVGAGNPSIARINDYWLGGSHHDQVHADQAVQLELCAPHIPYLVRASRALAGRMVRYLLDQGVRQFVDLGSGIPTMSHIHEIVADTEPGSTVVYVDLDPDVAEVAREVLHAQENVTYLGLDIRQPERILLAPEFQQLIDLDRPVGLLAIETLLYFTDAEDPAKLIATYIDRLSPGSYVGLSHCSENAELRTGLNTYRRMFGDPPDVTLRDRDQLATFFSGLSLVEPGIVNVPLWNPLTEDDVGQNPELAHMYTGLGRKP</sequence>
<proteinExistence type="predicted"/>
<dbReference type="EMBL" id="BSTI01000013">
    <property type="protein sequence ID" value="GLY68875.1"/>
    <property type="molecule type" value="Genomic_DNA"/>
</dbReference>
<dbReference type="RefSeq" id="WP_285488667.1">
    <property type="nucleotide sequence ID" value="NZ_BSTI01000013.1"/>
</dbReference>
<gene>
    <name evidence="1" type="ORF">Atai01_54940</name>
</gene>
<dbReference type="InterPro" id="IPR029063">
    <property type="entry name" value="SAM-dependent_MTases_sf"/>
</dbReference>
<evidence type="ECO:0000313" key="2">
    <source>
        <dbReference type="Proteomes" id="UP001165136"/>
    </source>
</evidence>